<dbReference type="AlphaFoldDB" id="S3BSA5"/>
<keyword evidence="3" id="KW-1185">Reference proteome</keyword>
<evidence type="ECO:0000313" key="3">
    <source>
        <dbReference type="Proteomes" id="UP000016923"/>
    </source>
</evidence>
<reference evidence="2 3" key="1">
    <citation type="journal article" date="2013" name="BMC Genomics">
        <title>The genome and transcriptome of the pine saprophyte Ophiostoma piceae, and a comparison with the bark beetle-associated pine pathogen Grosmannia clavigera.</title>
        <authorList>
            <person name="Haridas S."/>
            <person name="Wang Y."/>
            <person name="Lim L."/>
            <person name="Massoumi Alamouti S."/>
            <person name="Jackman S."/>
            <person name="Docking R."/>
            <person name="Robertson G."/>
            <person name="Birol I."/>
            <person name="Bohlmann J."/>
            <person name="Breuil C."/>
        </authorList>
    </citation>
    <scope>NUCLEOTIDE SEQUENCE [LARGE SCALE GENOMIC DNA]</scope>
    <source>
        <strain evidence="2 3">UAMH 11346</strain>
    </source>
</reference>
<evidence type="ECO:0000256" key="1">
    <source>
        <dbReference type="SAM" id="MobiDB-lite"/>
    </source>
</evidence>
<proteinExistence type="predicted"/>
<protein>
    <submittedName>
        <fullName evidence="2">Uncharacterized protein</fullName>
    </submittedName>
</protein>
<dbReference type="EMBL" id="KE148183">
    <property type="protein sequence ID" value="EPE02246.1"/>
    <property type="molecule type" value="Genomic_DNA"/>
</dbReference>
<feature type="region of interest" description="Disordered" evidence="1">
    <location>
        <begin position="1"/>
        <end position="36"/>
    </location>
</feature>
<evidence type="ECO:0000313" key="2">
    <source>
        <dbReference type="EMBL" id="EPE02246.1"/>
    </source>
</evidence>
<gene>
    <name evidence="2" type="ORF">F503_01684</name>
</gene>
<dbReference type="VEuPathDB" id="FungiDB:F503_01684"/>
<feature type="compositionally biased region" description="Basic and acidic residues" evidence="1">
    <location>
        <begin position="1"/>
        <end position="26"/>
    </location>
</feature>
<dbReference type="HOGENOM" id="CLU_2278281_0_0_1"/>
<accession>S3BSA5</accession>
<dbReference type="Proteomes" id="UP000016923">
    <property type="component" value="Unassembled WGS sequence"/>
</dbReference>
<sequence>MRRSTPRERDAGKSEKMAGKRGERQQRTPSTPFRKARDIKVSYGLVRMEGAAVNVTTPKEEAAAAYRAHALSSSLLQQHVIQPRCFVYCGLTLQPVTTADAP</sequence>
<name>S3BSA5_OPHP1</name>
<organism evidence="2 3">
    <name type="scientific">Ophiostoma piceae (strain UAMH 11346)</name>
    <name type="common">Sap stain fungus</name>
    <dbReference type="NCBI Taxonomy" id="1262450"/>
    <lineage>
        <taxon>Eukaryota</taxon>
        <taxon>Fungi</taxon>
        <taxon>Dikarya</taxon>
        <taxon>Ascomycota</taxon>
        <taxon>Pezizomycotina</taxon>
        <taxon>Sordariomycetes</taxon>
        <taxon>Sordariomycetidae</taxon>
        <taxon>Ophiostomatales</taxon>
        <taxon>Ophiostomataceae</taxon>
        <taxon>Ophiostoma</taxon>
    </lineage>
</organism>